<dbReference type="InterPro" id="IPR010760">
    <property type="entry name" value="DNA-repair_Swi5"/>
</dbReference>
<reference evidence="6" key="1">
    <citation type="submission" date="2016-04" db="EMBL/GenBank/DDBJ databases">
        <title>Comparative genomics of biotechnologically important yeasts.</title>
        <authorList>
            <consortium name="DOE Joint Genome Institute"/>
            <person name="Riley R."/>
            <person name="Haridas S."/>
            <person name="Wolfe K.H."/>
            <person name="Lopes M.R."/>
            <person name="Hittinger C.T."/>
            <person name="Goker M."/>
            <person name="Salamov A."/>
            <person name="Wisecaver J."/>
            <person name="Long T.M."/>
            <person name="Aerts A.L."/>
            <person name="Barry K."/>
            <person name="Choi C."/>
            <person name="Clum A."/>
            <person name="Coughlan A.Y."/>
            <person name="Deshpande S."/>
            <person name="Douglass A.P."/>
            <person name="Hanson S.J."/>
            <person name="Klenk H.-P."/>
            <person name="Labutti K."/>
            <person name="Lapidus A."/>
            <person name="Lindquist E."/>
            <person name="Lipzen A."/>
            <person name="Meier-Kolthoff J.P."/>
            <person name="Ohm R.A."/>
            <person name="Otillar R.P."/>
            <person name="Pangilinan J."/>
            <person name="Peng Y."/>
            <person name="Rokas A."/>
            <person name="Rosa C.A."/>
            <person name="Scheuner C."/>
            <person name="Sibirny A.A."/>
            <person name="Slot J.C."/>
            <person name="Stielow J.B."/>
            <person name="Sun H."/>
            <person name="Kurtzman C.P."/>
            <person name="Blackwell M."/>
            <person name="Grigoriev I.V."/>
            <person name="Jeffries T.W."/>
        </authorList>
    </citation>
    <scope>NUCLEOTIDE SEQUENCE [LARGE SCALE GENOMIC DNA]</scope>
    <source>
        <strain evidence="6">NRRL YB-2248</strain>
    </source>
</reference>
<organism evidence="5 6">
    <name type="scientific">[Candida] arabinofermentans NRRL YB-2248</name>
    <dbReference type="NCBI Taxonomy" id="983967"/>
    <lineage>
        <taxon>Eukaryota</taxon>
        <taxon>Fungi</taxon>
        <taxon>Dikarya</taxon>
        <taxon>Ascomycota</taxon>
        <taxon>Saccharomycotina</taxon>
        <taxon>Pichiomycetes</taxon>
        <taxon>Pichiales</taxon>
        <taxon>Pichiaceae</taxon>
        <taxon>Ogataea</taxon>
        <taxon>Ogataea/Candida clade</taxon>
    </lineage>
</organism>
<feature type="non-terminal residue" evidence="5">
    <location>
        <position position="80"/>
    </location>
</feature>
<dbReference type="OrthoDB" id="255837at2759"/>
<evidence type="ECO:0000313" key="5">
    <source>
        <dbReference type="EMBL" id="ODV87132.1"/>
    </source>
</evidence>
<comment type="similarity">
    <text evidence="1">Belongs to the SWI5/SAE3 family.</text>
</comment>
<dbReference type="PANTHER" id="PTHR28529:SF2">
    <property type="entry name" value="DNA REPAIR PROTEIN SWI5 HOMOLOG"/>
    <property type="match status" value="1"/>
</dbReference>
<accession>A0A1E4T5X5</accession>
<dbReference type="GO" id="GO:0034974">
    <property type="term" value="C:Swi5-Swi2 complex"/>
    <property type="evidence" value="ECO:0007669"/>
    <property type="project" value="TreeGrafter"/>
</dbReference>
<evidence type="ECO:0000256" key="2">
    <source>
        <dbReference type="ARBA" id="ARBA00022763"/>
    </source>
</evidence>
<feature type="non-terminal residue" evidence="5">
    <location>
        <position position="1"/>
    </location>
</feature>
<dbReference type="GO" id="GO:0000709">
    <property type="term" value="P:meiotic joint molecule formation"/>
    <property type="evidence" value="ECO:0007669"/>
    <property type="project" value="TreeGrafter"/>
</dbReference>
<dbReference type="Pfam" id="PF07061">
    <property type="entry name" value="Swi5"/>
    <property type="match status" value="1"/>
</dbReference>
<keyword evidence="6" id="KW-1185">Reference proteome</keyword>
<sequence length="80" mass="9139">DQSSIQSKRERLESLQKECNQLISALELNESSDIDYSEAIVRKHIKSLKKYNDLKDVALSLVSMIATQKNVKVSDILEEM</sequence>
<name>A0A1E4T5X5_9ASCO</name>
<dbReference type="EMBL" id="KV453848">
    <property type="protein sequence ID" value="ODV87132.1"/>
    <property type="molecule type" value="Genomic_DNA"/>
</dbReference>
<dbReference type="Gene3D" id="1.20.5.170">
    <property type="match status" value="1"/>
</dbReference>
<dbReference type="AlphaFoldDB" id="A0A1E4T5X5"/>
<evidence type="ECO:0000256" key="3">
    <source>
        <dbReference type="ARBA" id="ARBA00023204"/>
    </source>
</evidence>
<protein>
    <submittedName>
        <fullName evidence="5">Uncharacterized protein</fullName>
    </submittedName>
</protein>
<evidence type="ECO:0000313" key="6">
    <source>
        <dbReference type="Proteomes" id="UP000094801"/>
    </source>
</evidence>
<dbReference type="Proteomes" id="UP000094801">
    <property type="component" value="Unassembled WGS sequence"/>
</dbReference>
<proteinExistence type="inferred from homology"/>
<feature type="coiled-coil region" evidence="4">
    <location>
        <begin position="5"/>
        <end position="32"/>
    </location>
</feature>
<dbReference type="PANTHER" id="PTHR28529">
    <property type="entry name" value="DNA REPAIR PROTEIN SWI5 HOMOLOG"/>
    <property type="match status" value="1"/>
</dbReference>
<keyword evidence="4" id="KW-0175">Coiled coil</keyword>
<dbReference type="GO" id="GO:0010772">
    <property type="term" value="P:meiotic DNA recombinase assembly involved in reciprocal meiotic recombination"/>
    <property type="evidence" value="ECO:0007669"/>
    <property type="project" value="TreeGrafter"/>
</dbReference>
<evidence type="ECO:0000256" key="4">
    <source>
        <dbReference type="SAM" id="Coils"/>
    </source>
</evidence>
<dbReference type="GO" id="GO:0032798">
    <property type="term" value="C:Swi5-Sfr1 complex"/>
    <property type="evidence" value="ECO:0007669"/>
    <property type="project" value="TreeGrafter"/>
</dbReference>
<keyword evidence="2" id="KW-0227">DNA damage</keyword>
<keyword evidence="3" id="KW-0234">DNA repair</keyword>
<gene>
    <name evidence="5" type="ORF">CANARDRAFT_188405</name>
</gene>
<evidence type="ECO:0000256" key="1">
    <source>
        <dbReference type="ARBA" id="ARBA00008060"/>
    </source>
</evidence>